<evidence type="ECO:0000256" key="8">
    <source>
        <dbReference type="ARBA" id="ARBA00023136"/>
    </source>
</evidence>
<comment type="similarity">
    <text evidence="3 9">Belongs to the MICOS complex subunit Mic10 family.</text>
</comment>
<evidence type="ECO:0000256" key="7">
    <source>
        <dbReference type="ARBA" id="ARBA00023128"/>
    </source>
</evidence>
<evidence type="ECO:0000313" key="10">
    <source>
        <dbReference type="EnsemblMetazoa" id="GAUT052956-PA"/>
    </source>
</evidence>
<evidence type="ECO:0000256" key="2">
    <source>
        <dbReference type="ARBA" id="ARBA00004434"/>
    </source>
</evidence>
<evidence type="ECO:0000313" key="11">
    <source>
        <dbReference type="Proteomes" id="UP000078200"/>
    </source>
</evidence>
<evidence type="ECO:0000256" key="5">
    <source>
        <dbReference type="ARBA" id="ARBA00022792"/>
    </source>
</evidence>
<keyword evidence="11" id="KW-1185">Reference proteome</keyword>
<keyword evidence="5 9" id="KW-0999">Mitochondrion inner membrane</keyword>
<sequence length="73" mass="8062">MTASSTKFNYAEDEYGKKLDRCVTDGIIKSTGGFLIGTVLSLTFFKRKAWPILIATGFGAGMAYRTCEKELNK</sequence>
<proteinExistence type="inferred from homology"/>
<name>A0A3F2Z381_GLOAU</name>
<dbReference type="GO" id="GO:0061617">
    <property type="term" value="C:MICOS complex"/>
    <property type="evidence" value="ECO:0007669"/>
    <property type="project" value="UniProtKB-UniRule"/>
</dbReference>
<keyword evidence="7 9" id="KW-0496">Mitochondrion</keyword>
<evidence type="ECO:0000256" key="3">
    <source>
        <dbReference type="ARBA" id="ARBA00006792"/>
    </source>
</evidence>
<dbReference type="PANTHER" id="PTHR21304">
    <property type="entry name" value="MICOS COMPLEX SUBUNIT MIC10"/>
    <property type="match status" value="1"/>
</dbReference>
<dbReference type="EnsemblMetazoa" id="GAUT052956-RA">
    <property type="protein sequence ID" value="GAUT052956-PA"/>
    <property type="gene ID" value="GAUT052956"/>
</dbReference>
<dbReference type="VEuPathDB" id="VectorBase:GAUT052956"/>
<dbReference type="Proteomes" id="UP000078200">
    <property type="component" value="Unassembled WGS sequence"/>
</dbReference>
<accession>A0A3F2Z381</accession>
<keyword evidence="6" id="KW-1133">Transmembrane helix</keyword>
<dbReference type="InterPro" id="IPR007512">
    <property type="entry name" value="Mic10"/>
</dbReference>
<evidence type="ECO:0000256" key="6">
    <source>
        <dbReference type="ARBA" id="ARBA00022989"/>
    </source>
</evidence>
<organism evidence="10 11">
    <name type="scientific">Glossina austeni</name>
    <name type="common">Savannah tsetse fly</name>
    <dbReference type="NCBI Taxonomy" id="7395"/>
    <lineage>
        <taxon>Eukaryota</taxon>
        <taxon>Metazoa</taxon>
        <taxon>Ecdysozoa</taxon>
        <taxon>Arthropoda</taxon>
        <taxon>Hexapoda</taxon>
        <taxon>Insecta</taxon>
        <taxon>Pterygota</taxon>
        <taxon>Neoptera</taxon>
        <taxon>Endopterygota</taxon>
        <taxon>Diptera</taxon>
        <taxon>Brachycera</taxon>
        <taxon>Muscomorpha</taxon>
        <taxon>Hippoboscoidea</taxon>
        <taxon>Glossinidae</taxon>
        <taxon>Glossina</taxon>
    </lineage>
</organism>
<dbReference type="Pfam" id="PF04418">
    <property type="entry name" value="DUF543"/>
    <property type="match status" value="1"/>
</dbReference>
<keyword evidence="4" id="KW-0812">Transmembrane</keyword>
<dbReference type="PANTHER" id="PTHR21304:SF0">
    <property type="entry name" value="MICOS COMPLEX SUBUNIT MIC10"/>
    <property type="match status" value="1"/>
</dbReference>
<dbReference type="AlphaFoldDB" id="A0A3F2Z381"/>
<comment type="subunit">
    <text evidence="9">Component of the mitochondrial contact site and cristae organizing system (MICOS) complex.</text>
</comment>
<evidence type="ECO:0000256" key="1">
    <source>
        <dbReference type="ARBA" id="ARBA00002689"/>
    </source>
</evidence>
<evidence type="ECO:0000256" key="4">
    <source>
        <dbReference type="ARBA" id="ARBA00022692"/>
    </source>
</evidence>
<evidence type="ECO:0000256" key="9">
    <source>
        <dbReference type="RuleBase" id="RU363011"/>
    </source>
</evidence>
<reference evidence="10" key="1">
    <citation type="submission" date="2020-05" db="UniProtKB">
        <authorList>
            <consortium name="EnsemblMetazoa"/>
        </authorList>
    </citation>
    <scope>IDENTIFICATION</scope>
    <source>
        <strain evidence="10">TTRI</strain>
    </source>
</reference>
<keyword evidence="8" id="KW-0472">Membrane</keyword>
<comment type="subcellular location">
    <subcellularLocation>
        <location evidence="2 9">Mitochondrion inner membrane</location>
        <topology evidence="2 9">Single-pass membrane protein</topology>
    </subcellularLocation>
</comment>
<dbReference type="STRING" id="7395.A0A3F2Z381"/>
<protein>
    <recommendedName>
        <fullName evidence="9">MICOS complex subunit MIC10</fullName>
    </recommendedName>
</protein>
<comment type="function">
    <text evidence="1 9">Component of the MICOS complex, a large protein complex of the mitochondrial inner membrane that plays crucial roles in the maintenance of crista junctions, inner membrane architecture, and formation of contact sites to the outer membrane.</text>
</comment>